<reference evidence="5" key="3">
    <citation type="journal article" date="2018" name="Genome Biol.">
        <title>SKESA: strategic k-mer extension for scrupulous assemblies.</title>
        <authorList>
            <person name="Souvorov A."/>
            <person name="Agarwala R."/>
            <person name="Lipman D.J."/>
        </authorList>
    </citation>
    <scope>NUCLEOTIDE SEQUENCE</scope>
    <source>
        <strain evidence="5">HN1000</strain>
    </source>
</reference>
<reference evidence="5" key="4">
    <citation type="submission" date="2021-06" db="EMBL/GenBank/DDBJ databases">
        <authorList>
            <consortium name="NCBI Pathogen Detection Project"/>
        </authorList>
    </citation>
    <scope>NUCLEOTIDE SEQUENCE</scope>
    <source>
        <strain evidence="5">HN1000</strain>
    </source>
</reference>
<evidence type="ECO:0000313" key="4">
    <source>
        <dbReference type="EMBL" id="CDT57669.1"/>
    </source>
</evidence>
<dbReference type="EC" id="2.4.1.-" evidence="6"/>
<dbReference type="PANTHER" id="PTHR43630">
    <property type="entry name" value="POLY-BETA-1,6-N-ACETYL-D-GLUCOSAMINE SYNTHASE"/>
    <property type="match status" value="1"/>
</dbReference>
<dbReference type="EMBL" id="DAEPXK010000012">
    <property type="protein sequence ID" value="HBH1542025.1"/>
    <property type="molecule type" value="Genomic_DNA"/>
</dbReference>
<dbReference type="GO" id="GO:0016757">
    <property type="term" value="F:glycosyltransferase activity"/>
    <property type="evidence" value="ECO:0007669"/>
    <property type="project" value="UniProtKB-KW"/>
</dbReference>
<dbReference type="EMBL" id="LK932372">
    <property type="protein sequence ID" value="CDS85014.1"/>
    <property type="molecule type" value="Genomic_DNA"/>
</dbReference>
<dbReference type="EMBL" id="LK933271">
    <property type="protein sequence ID" value="CDT57669.1"/>
    <property type="molecule type" value="Genomic_DNA"/>
</dbReference>
<dbReference type="PATRIC" id="fig|1496.1373.peg.1517"/>
<protein>
    <submittedName>
        <fullName evidence="5">Glycosyltransferase family 2 protein</fullName>
    </submittedName>
    <submittedName>
        <fullName evidence="3">Putative glycosyl transferase, family 2</fullName>
    </submittedName>
    <submittedName>
        <fullName evidence="6">SPBc2 prophage-derived glycosyltransferase SunS</fullName>
        <ecNumber evidence="6">2.4.1.-</ecNumber>
    </submittedName>
</protein>
<dbReference type="Proteomes" id="UP000878956">
    <property type="component" value="Unassembled WGS sequence"/>
</dbReference>
<dbReference type="InterPro" id="IPR011990">
    <property type="entry name" value="TPR-like_helical_dom_sf"/>
</dbReference>
<dbReference type="InterPro" id="IPR029044">
    <property type="entry name" value="Nucleotide-diphossugar_trans"/>
</dbReference>
<evidence type="ECO:0000313" key="3">
    <source>
        <dbReference type="EMBL" id="CDS89567.1"/>
    </source>
</evidence>
<dbReference type="RefSeq" id="WP_009898508.1">
    <property type="nucleotide sequence ID" value="NZ_AP031492.1"/>
</dbReference>
<reference evidence="3" key="1">
    <citation type="submission" date="2014-07" db="EMBL/GenBank/DDBJ databases">
        <authorList>
            <person name="Monot Marc"/>
        </authorList>
    </citation>
    <scope>NUCLEOTIDE SEQUENCE</scope>
    <source>
        <strain evidence="4">7032989</strain>
        <strain evidence="2">7032994</strain>
    </source>
</reference>
<gene>
    <name evidence="6" type="primary">sunS_2</name>
    <name evidence="4" type="ORF">BN1095_580002</name>
    <name evidence="3" type="ORF">BN1096_740167</name>
    <name evidence="2" type="ORF">BN1097_360022</name>
    <name evidence="5" type="ORF">KRM00_001503</name>
    <name evidence="6" type="ORF">SAMEA3375112_03915</name>
</gene>
<dbReference type="Proteomes" id="UP000189137">
    <property type="component" value="Unassembled WGS sequence"/>
</dbReference>
<dbReference type="SMART" id="SM00028">
    <property type="entry name" value="TPR"/>
    <property type="match status" value="3"/>
</dbReference>
<organism evidence="3">
    <name type="scientific">Clostridioides difficile</name>
    <name type="common">Peptoclostridium difficile</name>
    <dbReference type="NCBI Taxonomy" id="1496"/>
    <lineage>
        <taxon>Bacteria</taxon>
        <taxon>Bacillati</taxon>
        <taxon>Bacillota</taxon>
        <taxon>Clostridia</taxon>
        <taxon>Peptostreptococcales</taxon>
        <taxon>Peptostreptococcaceae</taxon>
        <taxon>Clostridioides</taxon>
    </lineage>
</organism>
<feature type="domain" description="Glycosyltransferase 2-like" evidence="1">
    <location>
        <begin position="5"/>
        <end position="145"/>
    </location>
</feature>
<dbReference type="KEGG" id="pdf:CD630DERM_33500"/>
<dbReference type="EMBL" id="FUPS01000018">
    <property type="protein sequence ID" value="SJT18554.1"/>
    <property type="molecule type" value="Genomic_DNA"/>
</dbReference>
<dbReference type="SMR" id="A0A031WED5"/>
<dbReference type="Gene3D" id="3.90.550.10">
    <property type="entry name" value="Spore Coat Polysaccharide Biosynthesis Protein SpsA, Chain A"/>
    <property type="match status" value="1"/>
</dbReference>
<dbReference type="AlphaFoldDB" id="A0A031WED5"/>
<accession>A0A031WED5</accession>
<reference evidence="6 7" key="2">
    <citation type="submission" date="2017-02" db="EMBL/GenBank/DDBJ databases">
        <authorList>
            <consortium name="Pathogen Informatics"/>
        </authorList>
    </citation>
    <scope>NUCLEOTIDE SEQUENCE [LARGE SCALE GENOMIC DNA]</scope>
    <source>
        <strain evidence="6 7">VRECD0157</strain>
    </source>
</reference>
<dbReference type="InterPro" id="IPR001173">
    <property type="entry name" value="Glyco_trans_2-like"/>
</dbReference>
<dbReference type="SUPFAM" id="SSF53448">
    <property type="entry name" value="Nucleotide-diphospho-sugar transferases"/>
    <property type="match status" value="1"/>
</dbReference>
<name>A0A031WED5_CLODI</name>
<dbReference type="SUPFAM" id="SSF81901">
    <property type="entry name" value="HCP-like"/>
    <property type="match status" value="1"/>
</dbReference>
<evidence type="ECO:0000313" key="7">
    <source>
        <dbReference type="Proteomes" id="UP000189137"/>
    </source>
</evidence>
<evidence type="ECO:0000259" key="1">
    <source>
        <dbReference type="Pfam" id="PF00535"/>
    </source>
</evidence>
<dbReference type="CDD" id="cd02511">
    <property type="entry name" value="Beta4Glucosyltransferase"/>
    <property type="match status" value="1"/>
</dbReference>
<keyword evidence="6" id="KW-0328">Glycosyltransferase</keyword>
<dbReference type="EMBL" id="LK932529">
    <property type="protein sequence ID" value="CDS89567.1"/>
    <property type="molecule type" value="Genomic_DNA"/>
</dbReference>
<evidence type="ECO:0000313" key="6">
    <source>
        <dbReference type="EMBL" id="SJT18554.1"/>
    </source>
</evidence>
<evidence type="ECO:0000313" key="2">
    <source>
        <dbReference type="EMBL" id="CDS85014.1"/>
    </source>
</evidence>
<proteinExistence type="predicted"/>
<dbReference type="Gene3D" id="1.25.40.10">
    <property type="entry name" value="Tetratricopeptide repeat domain"/>
    <property type="match status" value="1"/>
</dbReference>
<evidence type="ECO:0000313" key="5">
    <source>
        <dbReference type="EMBL" id="HBH1542025.1"/>
    </source>
</evidence>
<dbReference type="InterPro" id="IPR019734">
    <property type="entry name" value="TPR_rpt"/>
</dbReference>
<sequence>MITISLCMIVKNEEEVIGRCLECVKDIVDEIIIVDTGSTDSTKEIVSKYTDMVYDFEWIDDFSAARNFSFSKASKDYTMWLDADDIILEADREKLLKIKESLDTSIDIVMAKYNVSFDENGNPTLSYYRERLFKRSSNHKWVDPIHEVVPLFGEVFYSDIAISHKKLHRQDPLRNLRIFEKMISEGKTLEPRHQFYYSRELYYNARYKEAIEGFTKFLDSSRGWIEDCISACRDLATCYYLINDEKSALYSLFRSFEFDEPRAEICCDIGKHMFDRQKYKEAIFWYKVALTRDKNDTNGGFKSNDCYGYIPSIQLSVCYDRLGESDKAIYYHEKTKEIKPNDSAVLHNENYFSKFKNS</sequence>
<dbReference type="PANTHER" id="PTHR43630:SF2">
    <property type="entry name" value="GLYCOSYLTRANSFERASE"/>
    <property type="match status" value="1"/>
</dbReference>
<keyword evidence="3" id="KW-0808">Transferase</keyword>
<dbReference type="Pfam" id="PF00535">
    <property type="entry name" value="Glycos_transf_2"/>
    <property type="match status" value="1"/>
</dbReference>